<evidence type="ECO:0000313" key="2">
    <source>
        <dbReference type="Proteomes" id="UP000245887"/>
    </source>
</evidence>
<dbReference type="OrthoDB" id="6357368at2"/>
<dbReference type="AlphaFoldDB" id="A0A2U1CU08"/>
<sequence>MPSTDRYCIVTPTWSGDLDHFRLLRRSLARSRFAETPHYVVVQTEDREAFEEFNQPPVRLRTTAEVLPASVERRRRRATALSKRFGRHWTRICGSLNRVWGWPRWPAYTGWHTQQICKLMVAKTADVDRVIVLDSDVIVTPHATPADFDGEGRYRCFATWEATDSLGSKVSNWVQQSEKLIGQAAVIDGQANTYFDTPFILETPVVRAMIEWLESTYGRPWWARLLAQPPRRWSEFGTYKAFLATHYDAAQVDWCSPEVCRYLYDASDVAALIGEVRQMLGDESVHYLTIHSQSNGREDWGAWQFADQLADVIGESR</sequence>
<dbReference type="InterPro" id="IPR045499">
    <property type="entry name" value="DUF6492"/>
</dbReference>
<reference evidence="1 2" key="1">
    <citation type="submission" date="2018-04" db="EMBL/GenBank/DDBJ databases">
        <title>Genomic Encyclopedia of Type Strains, Phase IV (KMG-IV): sequencing the most valuable type-strain genomes for metagenomic binning, comparative biology and taxonomic classification.</title>
        <authorList>
            <person name="Goeker M."/>
        </authorList>
    </citation>
    <scope>NUCLEOTIDE SEQUENCE [LARGE SCALE GENOMIC DNA]</scope>
    <source>
        <strain evidence="1 2">DSM 28688</strain>
    </source>
</reference>
<evidence type="ECO:0000313" key="1">
    <source>
        <dbReference type="EMBL" id="PVY70340.1"/>
    </source>
</evidence>
<proteinExistence type="predicted"/>
<organism evidence="1 2">
    <name type="scientific">Tamilnaduibacter salinus</name>
    <dbReference type="NCBI Taxonomy" id="1484056"/>
    <lineage>
        <taxon>Bacteria</taxon>
        <taxon>Pseudomonadati</taxon>
        <taxon>Pseudomonadota</taxon>
        <taxon>Gammaproteobacteria</taxon>
        <taxon>Pseudomonadales</taxon>
        <taxon>Marinobacteraceae</taxon>
        <taxon>Tamilnaduibacter</taxon>
    </lineage>
</organism>
<name>A0A2U1CU08_9GAMM</name>
<comment type="caution">
    <text evidence="1">The sequence shown here is derived from an EMBL/GenBank/DDBJ whole genome shotgun (WGS) entry which is preliminary data.</text>
</comment>
<protein>
    <submittedName>
        <fullName evidence="1">Uncharacterized protein</fullName>
    </submittedName>
</protein>
<dbReference type="Pfam" id="PF20102">
    <property type="entry name" value="DUF6492"/>
    <property type="match status" value="1"/>
</dbReference>
<accession>A0A2U1CU08</accession>
<dbReference type="RefSeq" id="WP_116919660.1">
    <property type="nucleotide sequence ID" value="NZ_QEKQ01000009.1"/>
</dbReference>
<gene>
    <name evidence="1" type="ORF">C8D92_10992</name>
</gene>
<dbReference type="Proteomes" id="UP000245887">
    <property type="component" value="Unassembled WGS sequence"/>
</dbReference>
<dbReference type="EMBL" id="QEKQ01000009">
    <property type="protein sequence ID" value="PVY70340.1"/>
    <property type="molecule type" value="Genomic_DNA"/>
</dbReference>